<name>A0A7T2GK16_9SPHN</name>
<dbReference type="EMBL" id="CP065592">
    <property type="protein sequence ID" value="QPQ55305.1"/>
    <property type="molecule type" value="Genomic_DNA"/>
</dbReference>
<evidence type="ECO:0000313" key="5">
    <source>
        <dbReference type="Proteomes" id="UP000594873"/>
    </source>
</evidence>
<dbReference type="InterPro" id="IPR052339">
    <property type="entry name" value="Fe-S_Maturation_MIP18"/>
</dbReference>
<feature type="region of interest" description="Disordered" evidence="1">
    <location>
        <begin position="1"/>
        <end position="39"/>
    </location>
</feature>
<evidence type="ECO:0000259" key="2">
    <source>
        <dbReference type="Pfam" id="PF01883"/>
    </source>
</evidence>
<proteinExistence type="predicted"/>
<dbReference type="RefSeq" id="WP_200971980.1">
    <property type="nucleotide sequence ID" value="NZ_CP065592.1"/>
</dbReference>
<reference evidence="4 5" key="1">
    <citation type="submission" date="2020-11" db="EMBL/GenBank/DDBJ databases">
        <title>Genome seq and assembly of Sphingosinicella sp.</title>
        <authorList>
            <person name="Chhetri G."/>
        </authorList>
    </citation>
    <scope>NUCLEOTIDE SEQUENCE [LARGE SCALE GENOMIC DNA]</scope>
    <source>
        <strain evidence="4 5">UDD2</strain>
    </source>
</reference>
<gene>
    <name evidence="4" type="primary">paaJ</name>
    <name evidence="4" type="ORF">IC614_01425</name>
</gene>
<dbReference type="InterPro" id="IPR002744">
    <property type="entry name" value="MIP18-like"/>
</dbReference>
<feature type="compositionally biased region" description="Gly residues" evidence="1">
    <location>
        <begin position="16"/>
        <end position="25"/>
    </location>
</feature>
<dbReference type="Pfam" id="PF01883">
    <property type="entry name" value="FeS_assembly_P"/>
    <property type="match status" value="1"/>
</dbReference>
<organism evidence="4 5">
    <name type="scientific">Allosphingosinicella flava</name>
    <dbReference type="NCBI Taxonomy" id="2771430"/>
    <lineage>
        <taxon>Bacteria</taxon>
        <taxon>Pseudomonadati</taxon>
        <taxon>Pseudomonadota</taxon>
        <taxon>Alphaproteobacteria</taxon>
        <taxon>Sphingomonadales</taxon>
        <taxon>Sphingomonadaceae</taxon>
        <taxon>Allosphingosinicella</taxon>
    </lineage>
</organism>
<dbReference type="PANTHER" id="PTHR42831">
    <property type="entry name" value="FE-S PROTEIN MATURATION AUXILIARY FACTOR YITW"/>
    <property type="match status" value="1"/>
</dbReference>
<dbReference type="AlphaFoldDB" id="A0A7T2GK16"/>
<dbReference type="Proteomes" id="UP000594873">
    <property type="component" value="Chromosome"/>
</dbReference>
<evidence type="ECO:0000256" key="1">
    <source>
        <dbReference type="SAM" id="MobiDB-lite"/>
    </source>
</evidence>
<protein>
    <submittedName>
        <fullName evidence="4">Phenylacetate-CoA oxygenase subunit PaaJ</fullName>
    </submittedName>
</protein>
<dbReference type="Pfam" id="PF23451">
    <property type="entry name" value="Zn_ribbon_PaaD"/>
    <property type="match status" value="1"/>
</dbReference>
<feature type="domain" description="MIP18 family-like" evidence="2">
    <location>
        <begin position="48"/>
        <end position="104"/>
    </location>
</feature>
<dbReference type="PANTHER" id="PTHR42831:SF3">
    <property type="entry name" value="1,2-PHENYLACETYL-COA EPOXIDASE, SUBUNIT D-RELATED"/>
    <property type="match status" value="1"/>
</dbReference>
<evidence type="ECO:0000313" key="4">
    <source>
        <dbReference type="EMBL" id="QPQ55305.1"/>
    </source>
</evidence>
<feature type="compositionally biased region" description="Basic and acidic residues" evidence="1">
    <location>
        <begin position="1"/>
        <end position="11"/>
    </location>
</feature>
<evidence type="ECO:0000259" key="3">
    <source>
        <dbReference type="Pfam" id="PF23451"/>
    </source>
</evidence>
<keyword evidence="5" id="KW-1185">Reference proteome</keyword>
<dbReference type="Gene3D" id="3.30.300.130">
    <property type="entry name" value="Fe-S cluster assembly (FSCA)"/>
    <property type="match status" value="1"/>
</dbReference>
<dbReference type="InterPro" id="IPR034904">
    <property type="entry name" value="FSCA_dom_sf"/>
</dbReference>
<sequence length="190" mass="20479">MVIVDDHDRSKALPVDGGGLGGGDASGSTPPYVEDHPHPASPIEGEGQIWEVLASVPDPEVPAVSIVDLGIVRDVRPDRVALTPTYTGCPATQVIETMVRIALDKAGFENVQIETTLSPPWTTDWITPEGREKLRAYGISPPVPAGSRAVECPQCGSSHTQEVSRFGSTPCKALWRCRDCLEPFDHFKCH</sequence>
<dbReference type="NCBIfam" id="TIGR02159">
    <property type="entry name" value="PA_CoA_Oxy4"/>
    <property type="match status" value="1"/>
</dbReference>
<dbReference type="InterPro" id="IPR056572">
    <property type="entry name" value="Zn_ribbon_PaaD"/>
</dbReference>
<dbReference type="KEGG" id="sflv:IC614_01425"/>
<dbReference type="InterPro" id="IPR011883">
    <property type="entry name" value="PaaD-like"/>
</dbReference>
<feature type="domain" description="PaaD zinc beta ribbon" evidence="3">
    <location>
        <begin position="146"/>
        <end position="188"/>
    </location>
</feature>
<dbReference type="SUPFAM" id="SSF117916">
    <property type="entry name" value="Fe-S cluster assembly (FSCA) domain-like"/>
    <property type="match status" value="1"/>
</dbReference>
<accession>A0A7T2GK16</accession>